<dbReference type="Proteomes" id="UP001377567">
    <property type="component" value="Unassembled WGS sequence"/>
</dbReference>
<evidence type="ECO:0000256" key="2">
    <source>
        <dbReference type="ARBA" id="ARBA00022496"/>
    </source>
</evidence>
<evidence type="ECO:0000313" key="15">
    <source>
        <dbReference type="Proteomes" id="UP001377567"/>
    </source>
</evidence>
<dbReference type="GO" id="GO:0033215">
    <property type="term" value="P:reductive iron assimilation"/>
    <property type="evidence" value="ECO:0007669"/>
    <property type="project" value="TreeGrafter"/>
</dbReference>
<feature type="domain" description="Plastocyanin-like" evidence="13">
    <location>
        <begin position="94"/>
        <end position="162"/>
    </location>
</feature>
<dbReference type="GO" id="GO:0005507">
    <property type="term" value="F:copper ion binding"/>
    <property type="evidence" value="ECO:0007669"/>
    <property type="project" value="InterPro"/>
</dbReference>
<keyword evidence="2" id="KW-0410">Iron transport</keyword>
<dbReference type="InterPro" id="IPR001117">
    <property type="entry name" value="Cu-oxidase_2nd"/>
</dbReference>
<protein>
    <submittedName>
        <fullName evidence="14">Oxidoreductase</fullName>
    </submittedName>
</protein>
<dbReference type="Pfam" id="PF00394">
    <property type="entry name" value="Cu-oxidase"/>
    <property type="match status" value="1"/>
</dbReference>
<evidence type="ECO:0000256" key="9">
    <source>
        <dbReference type="SAM" id="Phobius"/>
    </source>
</evidence>
<name>A0AAV5RUS8_MAUHU</name>
<dbReference type="EMBL" id="BTGD01000005">
    <property type="protein sequence ID" value="GMM55246.1"/>
    <property type="molecule type" value="Genomic_DNA"/>
</dbReference>
<reference evidence="14 15" key="1">
    <citation type="journal article" date="2023" name="Elife">
        <title>Identification of key yeast species and microbe-microbe interactions impacting larval growth of Drosophila in the wild.</title>
        <authorList>
            <person name="Mure A."/>
            <person name="Sugiura Y."/>
            <person name="Maeda R."/>
            <person name="Honda K."/>
            <person name="Sakurai N."/>
            <person name="Takahashi Y."/>
            <person name="Watada M."/>
            <person name="Katoh T."/>
            <person name="Gotoh A."/>
            <person name="Gotoh Y."/>
            <person name="Taniguchi I."/>
            <person name="Nakamura K."/>
            <person name="Hayashi T."/>
            <person name="Katayama T."/>
            <person name="Uemura T."/>
            <person name="Hattori Y."/>
        </authorList>
    </citation>
    <scope>NUCLEOTIDE SEQUENCE [LARGE SCALE GENOMIC DNA]</scope>
    <source>
        <strain evidence="14 15">KH-74</strain>
    </source>
</reference>
<feature type="transmembrane region" description="Helical" evidence="9">
    <location>
        <begin position="613"/>
        <end position="631"/>
    </location>
</feature>
<dbReference type="Pfam" id="PF07732">
    <property type="entry name" value="Cu-oxidase_3"/>
    <property type="match status" value="1"/>
</dbReference>
<dbReference type="PROSITE" id="PS00079">
    <property type="entry name" value="MULTICOPPER_OXIDASE1"/>
    <property type="match status" value="2"/>
</dbReference>
<dbReference type="SUPFAM" id="SSF49503">
    <property type="entry name" value="Cupredoxins"/>
    <property type="match status" value="3"/>
</dbReference>
<evidence type="ECO:0000259" key="11">
    <source>
        <dbReference type="Pfam" id="PF00394"/>
    </source>
</evidence>
<keyword evidence="15" id="KW-1185">Reference proteome</keyword>
<dbReference type="PROSITE" id="PS00080">
    <property type="entry name" value="MULTICOPPER_OXIDASE2"/>
    <property type="match status" value="1"/>
</dbReference>
<keyword evidence="6" id="KW-0186">Copper</keyword>
<keyword evidence="9" id="KW-0472">Membrane</keyword>
<evidence type="ECO:0000256" key="4">
    <source>
        <dbReference type="ARBA" id="ARBA00023002"/>
    </source>
</evidence>
<keyword evidence="3" id="KW-0479">Metal-binding</keyword>
<keyword evidence="5" id="KW-0408">Iron</keyword>
<dbReference type="InterPro" id="IPR011706">
    <property type="entry name" value="Cu-oxidase_C"/>
</dbReference>
<dbReference type="InterPro" id="IPR002355">
    <property type="entry name" value="Cu_oxidase_Cu_BS"/>
</dbReference>
<dbReference type="AlphaFoldDB" id="A0AAV5RUS8"/>
<dbReference type="InterPro" id="IPR033138">
    <property type="entry name" value="Cu_oxidase_CS"/>
</dbReference>
<evidence type="ECO:0000256" key="3">
    <source>
        <dbReference type="ARBA" id="ARBA00022723"/>
    </source>
</evidence>
<dbReference type="Gene3D" id="2.60.40.420">
    <property type="entry name" value="Cupredoxins - blue copper proteins"/>
    <property type="match status" value="3"/>
</dbReference>
<keyword evidence="7" id="KW-0813">Transport</keyword>
<feature type="chain" id="PRO_5043484409" evidence="10">
    <location>
        <begin position="20"/>
        <end position="635"/>
    </location>
</feature>
<feature type="region of interest" description="Disordered" evidence="8">
    <location>
        <begin position="567"/>
        <end position="608"/>
    </location>
</feature>
<feature type="domain" description="Plastocyanin-like" evidence="11">
    <location>
        <begin position="209"/>
        <end position="319"/>
    </location>
</feature>
<proteinExistence type="inferred from homology"/>
<dbReference type="InterPro" id="IPR008972">
    <property type="entry name" value="Cupredoxin"/>
</dbReference>
<gene>
    <name evidence="14" type="ORF">DAKH74_018620</name>
</gene>
<dbReference type="InterPro" id="IPR045087">
    <property type="entry name" value="Cu-oxidase_fam"/>
</dbReference>
<dbReference type="GO" id="GO:0004322">
    <property type="term" value="F:ferroxidase activity"/>
    <property type="evidence" value="ECO:0007669"/>
    <property type="project" value="TreeGrafter"/>
</dbReference>
<evidence type="ECO:0000259" key="12">
    <source>
        <dbReference type="Pfam" id="PF07731"/>
    </source>
</evidence>
<evidence type="ECO:0000256" key="5">
    <source>
        <dbReference type="ARBA" id="ARBA00023004"/>
    </source>
</evidence>
<accession>A0AAV5RUS8</accession>
<comment type="similarity">
    <text evidence="1">Belongs to the multicopper oxidase family.</text>
</comment>
<evidence type="ECO:0000256" key="10">
    <source>
        <dbReference type="SAM" id="SignalP"/>
    </source>
</evidence>
<evidence type="ECO:0000256" key="6">
    <source>
        <dbReference type="ARBA" id="ARBA00023008"/>
    </source>
</evidence>
<evidence type="ECO:0000256" key="8">
    <source>
        <dbReference type="SAM" id="MobiDB-lite"/>
    </source>
</evidence>
<feature type="signal peptide" evidence="10">
    <location>
        <begin position="1"/>
        <end position="19"/>
    </location>
</feature>
<feature type="domain" description="Plastocyanin-like" evidence="12">
    <location>
        <begin position="430"/>
        <end position="560"/>
    </location>
</feature>
<dbReference type="PANTHER" id="PTHR11709">
    <property type="entry name" value="MULTI-COPPER OXIDASE"/>
    <property type="match status" value="1"/>
</dbReference>
<evidence type="ECO:0000259" key="13">
    <source>
        <dbReference type="Pfam" id="PF07732"/>
    </source>
</evidence>
<organism evidence="14 15">
    <name type="scientific">Maudiozyma humilis</name>
    <name type="common">Sour dough yeast</name>
    <name type="synonym">Kazachstania humilis</name>
    <dbReference type="NCBI Taxonomy" id="51915"/>
    <lineage>
        <taxon>Eukaryota</taxon>
        <taxon>Fungi</taxon>
        <taxon>Dikarya</taxon>
        <taxon>Ascomycota</taxon>
        <taxon>Saccharomycotina</taxon>
        <taxon>Saccharomycetes</taxon>
        <taxon>Saccharomycetales</taxon>
        <taxon>Saccharomycetaceae</taxon>
        <taxon>Maudiozyma</taxon>
    </lineage>
</organism>
<keyword evidence="7" id="KW-0406">Ion transport</keyword>
<dbReference type="GO" id="GO:0000329">
    <property type="term" value="C:fungal-type vacuole membrane"/>
    <property type="evidence" value="ECO:0007669"/>
    <property type="project" value="TreeGrafter"/>
</dbReference>
<keyword evidence="9" id="KW-1133">Transmembrane helix</keyword>
<dbReference type="InterPro" id="IPR011707">
    <property type="entry name" value="Cu-oxidase-like_N"/>
</dbReference>
<evidence type="ECO:0000256" key="7">
    <source>
        <dbReference type="ARBA" id="ARBA00023065"/>
    </source>
</evidence>
<dbReference type="Pfam" id="PF07731">
    <property type="entry name" value="Cu-oxidase_2"/>
    <property type="match status" value="1"/>
</dbReference>
<evidence type="ECO:0000256" key="1">
    <source>
        <dbReference type="ARBA" id="ARBA00010609"/>
    </source>
</evidence>
<keyword evidence="10" id="KW-0732">Signal</keyword>
<dbReference type="GO" id="GO:0010106">
    <property type="term" value="P:cellular response to iron ion starvation"/>
    <property type="evidence" value="ECO:0007669"/>
    <property type="project" value="TreeGrafter"/>
</dbReference>
<keyword evidence="4" id="KW-0560">Oxidoreductase</keyword>
<keyword evidence="9" id="KW-0812">Transmembrane</keyword>
<sequence length="635" mass="70910">MKWMQALLVVPLFASHLRALPVTPKTHDVEFTIKSSFDTAGKRIISINDSENTYGPTIIVQAGDRLRLTIKNRICSEDDLNSAISDKLLRDYCTTSIHFHGLLGIGNMNDGVPNVTQDPIQPNEEYTYDINIPDDTCGTFWYHSHSSVQYGDGLRGVILVNCDKHNALTDKVISVLESTPADSLHPRSHLDMSGLVDDAGLPNENTPAETIITLTDMYDRWGFDILKYDVMAPDGGPDPSLTGSMINGMSTTSIYEQIEIDGNYLKLRVLNTGMSGTQIFHVENHFMIVIETDGILVKPYILDTLSLAVGQRYTVIVKRGDNEEFLRIINGCNKMMGYYTKELYLVKDQAVLEEMISNPHKTSLPSIRSLPGLDKNELFRDLTPIARTDTESSLTTGLLTDTSSQFSFDYVYNSDEATIEKYGTGMYSMKGRTFQEYQKSPAEFGSVGDVVEVVINSVDHMRHPWHLHGHHFQLVSIGTGREGSLDKSHQSGRAWQKYEEDMAYWRETGTVPIVRDSINIPGGSFAVIRFQLSEAGSWLFHCHVEWHMAKGLGLAFHINDAKSKATSAEVADPSTAHEVPEVSPLSTDKGSDNDYAPSAGPNHNKNERSPKKTTVLLVYFAIMVILNYLFYKLIM</sequence>
<comment type="caution">
    <text evidence="14">The sequence shown here is derived from an EMBL/GenBank/DDBJ whole genome shotgun (WGS) entry which is preliminary data.</text>
</comment>
<dbReference type="PANTHER" id="PTHR11709:SF434">
    <property type="entry name" value="IRON TRANSPORT MULTICOPPER OXIDASE FET5-RELATED"/>
    <property type="match status" value="1"/>
</dbReference>
<evidence type="ECO:0000313" key="14">
    <source>
        <dbReference type="EMBL" id="GMM55246.1"/>
    </source>
</evidence>